<gene>
    <name evidence="1" type="ORF">MUN86_11960</name>
</gene>
<reference evidence="1" key="1">
    <citation type="submission" date="2022-04" db="EMBL/GenBank/DDBJ databases">
        <title>Hymenobacter sp. isolated from the air.</title>
        <authorList>
            <person name="Won M."/>
            <person name="Lee C.-M."/>
            <person name="Woen H.-Y."/>
            <person name="Kwon S.-W."/>
        </authorList>
    </citation>
    <scope>NUCLEOTIDE SEQUENCE</scope>
    <source>
        <strain evidence="1">5420S-77</strain>
    </source>
</reference>
<dbReference type="Pfam" id="PF11138">
    <property type="entry name" value="DUF2911"/>
    <property type="match status" value="1"/>
</dbReference>
<name>A0ABY4G0F3_9BACT</name>
<accession>A0ABY4G0F3</accession>
<sequence length="53" mass="5914">MGAFKYDEKQDALRVKVKPSKTPQLVEQFTITADKAGIITLAWENSQAAFTVK</sequence>
<organism evidence="1 2">
    <name type="scientific">Hymenobacter volaticus</name>
    <dbReference type="NCBI Taxonomy" id="2932254"/>
    <lineage>
        <taxon>Bacteria</taxon>
        <taxon>Pseudomonadati</taxon>
        <taxon>Bacteroidota</taxon>
        <taxon>Cytophagia</taxon>
        <taxon>Cytophagales</taxon>
        <taxon>Hymenobacteraceae</taxon>
        <taxon>Hymenobacter</taxon>
    </lineage>
</organism>
<proteinExistence type="predicted"/>
<evidence type="ECO:0000313" key="1">
    <source>
        <dbReference type="EMBL" id="UOQ64311.1"/>
    </source>
</evidence>
<dbReference type="Proteomes" id="UP000830401">
    <property type="component" value="Chromosome"/>
</dbReference>
<dbReference type="InterPro" id="IPR021314">
    <property type="entry name" value="DUF2911"/>
</dbReference>
<evidence type="ECO:0000313" key="2">
    <source>
        <dbReference type="Proteomes" id="UP000830401"/>
    </source>
</evidence>
<keyword evidence="2" id="KW-1185">Reference proteome</keyword>
<protein>
    <submittedName>
        <fullName evidence="1">DUF2911 domain-containing protein</fullName>
    </submittedName>
</protein>
<dbReference type="EMBL" id="CP095061">
    <property type="protein sequence ID" value="UOQ64311.1"/>
    <property type="molecule type" value="Genomic_DNA"/>
</dbReference>